<feature type="transmembrane region" description="Helical" evidence="1">
    <location>
        <begin position="89"/>
        <end position="109"/>
    </location>
</feature>
<keyword evidence="3" id="KW-1185">Reference proteome</keyword>
<name>A0ABN3ZMQ4_FRAST</name>
<proteinExistence type="predicted"/>
<evidence type="ECO:0000256" key="1">
    <source>
        <dbReference type="SAM" id="Phobius"/>
    </source>
</evidence>
<evidence type="ECO:0000313" key="2">
    <source>
        <dbReference type="EMBL" id="AEI36122.1"/>
    </source>
</evidence>
<keyword evidence="1" id="KW-1133">Transmembrane helix</keyword>
<dbReference type="Proteomes" id="UP000000490">
    <property type="component" value="Chromosome"/>
</dbReference>
<dbReference type="EMBL" id="CP002872">
    <property type="protein sequence ID" value="AEI36122.1"/>
    <property type="molecule type" value="Genomic_DNA"/>
</dbReference>
<evidence type="ECO:0000313" key="3">
    <source>
        <dbReference type="Proteomes" id="UP000000490"/>
    </source>
</evidence>
<accession>A0ABN3ZMQ4</accession>
<organism evidence="2 3">
    <name type="scientific">Francisella salina</name>
    <dbReference type="NCBI Taxonomy" id="573569"/>
    <lineage>
        <taxon>Bacteria</taxon>
        <taxon>Pseudomonadati</taxon>
        <taxon>Pseudomonadota</taxon>
        <taxon>Gammaproteobacteria</taxon>
        <taxon>Thiotrichales</taxon>
        <taxon>Francisellaceae</taxon>
        <taxon>Francisella</taxon>
    </lineage>
</organism>
<sequence length="535" mass="62189">MVLLKYKLNLLANYSWGILLQLNRIKAIFKSRNSYNNTYVSELISSIHRADVKAAILSILWAAGPVTIIAITLGYYLSHGQGVPLVTVAYFSFYVFFVGLVGFISKIIFDSIKHREKELMQDKFLSVIEESYQSLYMSKKLTLSNLTDQVRDNKIAYEILAKSHPTSKEIFYAFKLHFNKEMAEFAEIIYLYRDNGFPIDTPSNKRKLRSFYKQINSNQNIPDDLRIKFQNALVGKYSDLKKGLDRKIGFLSKIYSSAGMYNLYDLEDASNVITLFIELLSGRKIYYLKAVSKFEDTKKDYLFNSIEKLRTGVLEKYNHILGIYKQCYLAVSEVAPDLDLIEVVDTAPDITNNLNQLEQSIKQLSTKNQPKEIKKLIQQNKNRFHQRMRIIKTQLKRMNILLNQWKSLEFGSDEKLSKNIEHQLAYIFLEEQMRMSIAYKMFEYTNHEHDFSSKTEQIKAYARQIVKILQEPLDLQESTVLTAIESSPRANLSSIRFSNSTTEKLNTTYNLCRSVKTNIVELRKQLNKILVAQYI</sequence>
<keyword evidence="1" id="KW-0472">Membrane</keyword>
<keyword evidence="1" id="KW-0812">Transmembrane</keyword>
<protein>
    <submittedName>
        <fullName evidence="2">Uncharacterized protein</fullName>
    </submittedName>
</protein>
<reference evidence="2" key="1">
    <citation type="submission" date="2011-05" db="EMBL/GenBank/DDBJ databases">
        <authorList>
            <person name="Kuske C.R."/>
            <person name="Challacombe J.F."/>
            <person name="Siddaramappa S."/>
            <person name="Petersen J.M."/>
            <person name="Bruce D.C."/>
        </authorList>
    </citation>
    <scope>NUCLEOTIDE SEQUENCE</scope>
    <source>
        <strain evidence="2">TX077308</strain>
    </source>
</reference>
<feature type="transmembrane region" description="Helical" evidence="1">
    <location>
        <begin position="54"/>
        <end position="77"/>
    </location>
</feature>
<gene>
    <name evidence="2" type="ordered locus">F7308_1196</name>
</gene>